<reference evidence="2" key="2">
    <citation type="submission" date="2021-12" db="EMBL/GenBank/DDBJ databases">
        <title>Resequencing data analysis of finger millet.</title>
        <authorList>
            <person name="Hatakeyama M."/>
            <person name="Aluri S."/>
            <person name="Balachadran M.T."/>
            <person name="Sivarajan S.R."/>
            <person name="Poveda L."/>
            <person name="Shimizu-Inatsugi R."/>
            <person name="Schlapbach R."/>
            <person name="Sreeman S.M."/>
            <person name="Shimizu K.K."/>
        </authorList>
    </citation>
    <scope>NUCLEOTIDE SEQUENCE</scope>
</reference>
<sequence>MRPCKREVQVDLPEPDEAAGRDDARGAASRGGARGAGEGDAGEAARGRVRGVVPRREPAGVDAGVVQPRVRQRGGLAGGGAARHRRRPRHGRRPQPPAVDRHYRRHGLQQRLRRAAGDPVAVPGHDKERVPRRRQRAQHRLPRQAPMIALHGAPVVKKKKKKKAACRDGVSISRT</sequence>
<evidence type="ECO:0000256" key="1">
    <source>
        <dbReference type="SAM" id="MobiDB-lite"/>
    </source>
</evidence>
<feature type="compositionally biased region" description="Basic residues" evidence="1">
    <location>
        <begin position="102"/>
        <end position="114"/>
    </location>
</feature>
<dbReference type="AlphaFoldDB" id="A0AAV5DXC3"/>
<comment type="caution">
    <text evidence="2">The sequence shown here is derived from an EMBL/GenBank/DDBJ whole genome shotgun (WGS) entry which is preliminary data.</text>
</comment>
<name>A0AAV5DXC3_ELECO</name>
<feature type="compositionally biased region" description="Basic residues" evidence="1">
    <location>
        <begin position="82"/>
        <end position="93"/>
    </location>
</feature>
<feature type="region of interest" description="Disordered" evidence="1">
    <location>
        <begin position="1"/>
        <end position="175"/>
    </location>
</feature>
<feature type="compositionally biased region" description="Basic residues" evidence="1">
    <location>
        <begin position="130"/>
        <end position="142"/>
    </location>
</feature>
<reference evidence="2" key="1">
    <citation type="journal article" date="2018" name="DNA Res.">
        <title>Multiple hybrid de novo genome assembly of finger millet, an orphan allotetraploid crop.</title>
        <authorList>
            <person name="Hatakeyama M."/>
            <person name="Aluri S."/>
            <person name="Balachadran M.T."/>
            <person name="Sivarajan S.R."/>
            <person name="Patrignani A."/>
            <person name="Gruter S."/>
            <person name="Poveda L."/>
            <person name="Shimizu-Inatsugi R."/>
            <person name="Baeten J."/>
            <person name="Francoijs K.J."/>
            <person name="Nataraja K.N."/>
            <person name="Reddy Y.A.N."/>
            <person name="Phadnis S."/>
            <person name="Ravikumar R.L."/>
            <person name="Schlapbach R."/>
            <person name="Sreeman S.M."/>
            <person name="Shimizu K.K."/>
        </authorList>
    </citation>
    <scope>NUCLEOTIDE SEQUENCE</scope>
</reference>
<protein>
    <submittedName>
        <fullName evidence="2">Uncharacterized protein</fullName>
    </submittedName>
</protein>
<organism evidence="2 3">
    <name type="scientific">Eleusine coracana subsp. coracana</name>
    <dbReference type="NCBI Taxonomy" id="191504"/>
    <lineage>
        <taxon>Eukaryota</taxon>
        <taxon>Viridiplantae</taxon>
        <taxon>Streptophyta</taxon>
        <taxon>Embryophyta</taxon>
        <taxon>Tracheophyta</taxon>
        <taxon>Spermatophyta</taxon>
        <taxon>Magnoliopsida</taxon>
        <taxon>Liliopsida</taxon>
        <taxon>Poales</taxon>
        <taxon>Poaceae</taxon>
        <taxon>PACMAD clade</taxon>
        <taxon>Chloridoideae</taxon>
        <taxon>Cynodonteae</taxon>
        <taxon>Eleusininae</taxon>
        <taxon>Eleusine</taxon>
    </lineage>
</organism>
<evidence type="ECO:0000313" key="2">
    <source>
        <dbReference type="EMBL" id="GJN15097.1"/>
    </source>
</evidence>
<dbReference type="Proteomes" id="UP001054889">
    <property type="component" value="Unassembled WGS sequence"/>
</dbReference>
<keyword evidence="3" id="KW-1185">Reference proteome</keyword>
<dbReference type="EMBL" id="BQKI01000071">
    <property type="protein sequence ID" value="GJN15097.1"/>
    <property type="molecule type" value="Genomic_DNA"/>
</dbReference>
<accession>A0AAV5DXC3</accession>
<proteinExistence type="predicted"/>
<gene>
    <name evidence="2" type="primary">gb01987</name>
    <name evidence="2" type="ORF">PR202_gb01987</name>
</gene>
<evidence type="ECO:0000313" key="3">
    <source>
        <dbReference type="Proteomes" id="UP001054889"/>
    </source>
</evidence>